<evidence type="ECO:0000256" key="2">
    <source>
        <dbReference type="ARBA" id="ARBA00023242"/>
    </source>
</evidence>
<evidence type="ECO:0000313" key="6">
    <source>
        <dbReference type="EMBL" id="EEB07605.1"/>
    </source>
</evidence>
<dbReference type="InterPro" id="IPR036322">
    <property type="entry name" value="WD40_repeat_dom_sf"/>
</dbReference>
<evidence type="ECO:0000256" key="4">
    <source>
        <dbReference type="SAM" id="MobiDB-lite"/>
    </source>
</evidence>
<dbReference type="InterPro" id="IPR052414">
    <property type="entry name" value="U3_snoRNA-assoc_WDR"/>
</dbReference>
<dbReference type="Proteomes" id="UP000001744">
    <property type="component" value="Unassembled WGS sequence"/>
</dbReference>
<dbReference type="STRING" id="402676.B6K0Y4"/>
<dbReference type="GO" id="GO:0000462">
    <property type="term" value="P:maturation of SSU-rRNA from tricistronic rRNA transcript (SSU-rRNA, 5.8S rRNA, LSU-rRNA)"/>
    <property type="evidence" value="ECO:0000318"/>
    <property type="project" value="GO_Central"/>
</dbReference>
<comment type="subcellular location">
    <subcellularLocation>
        <location evidence="1">Nucleus</location>
    </subcellularLocation>
</comment>
<dbReference type="Pfam" id="PF04003">
    <property type="entry name" value="Utp12"/>
    <property type="match status" value="1"/>
</dbReference>
<dbReference type="SUPFAM" id="SSF50978">
    <property type="entry name" value="WD40 repeat-like"/>
    <property type="match status" value="1"/>
</dbReference>
<dbReference type="JaponicusDB" id="SJAG_02702">
    <property type="gene designation" value="utp5"/>
</dbReference>
<evidence type="ECO:0000259" key="5">
    <source>
        <dbReference type="Pfam" id="PF04003"/>
    </source>
</evidence>
<feature type="domain" description="Small-subunit processome Utp12" evidence="5">
    <location>
        <begin position="499"/>
        <end position="601"/>
    </location>
</feature>
<dbReference type="OMA" id="GWIMDID"/>
<sequence>MAPKTRSKSSFQTASIDSGSVYSFNEAGTLFAVVVPGLDAQRLRVFDTSTGSLKSEYAFEKQGKITCFCWGKKARKGEKTLAHEISGAGEVIVVSSENGGVSLYAESLGDVTRNYKFPSIGSITGCSLSGSNGWIMDIDGHLAQIDANSGDVKKQTSIEELGKEFSGLYKAPVRTDLYFATSRNALLLQLPKSEPLDVLTAHTTLIHSLESYFCKEENAIKFATAAASDRFVNLFVKTLPKPEKQQESGEPDSDDTKTAFPHKNAAIEVSAGGVKTAGTLVCDSEISQISLSAAAKQAPVLAALTVDNNVELFEQPWVSTKGAGRGSGALASFSRRNKVNTKKSVLKLRIVRSRGGAAVPLRSLKLLSADTLVLSWVEGARTVFESIQWRLLSSQSVDGVLEIVRSKPQSSVARHGARSTTTYDESNTRVVSGTREQFAASADQADANEASGVDEQEPSLAERLQTLNRIDQQAQSAPLSTKSASASLASVLTQALRTNDNTLLESCFHQQDLATINATIRRLDGTLAPGLLSKLAERMASRPNRAGVLSQWIRAVLIHHAAQLSVVPGLKERLADLFAVLQARAAGFSRLKALQGKLDLVMFQVELRKAGGSKDNAENNEPLSVYYEHLDETIIEGYSDDDEESDSEYDEDEDQDSELSQEGAELAGSDMENDEDEQVVHEDDGSEEVSGDEHMQEDNE</sequence>
<dbReference type="AlphaFoldDB" id="B6K0Y4"/>
<dbReference type="GO" id="GO:0005730">
    <property type="term" value="C:nucleolus"/>
    <property type="evidence" value="ECO:0000318"/>
    <property type="project" value="GO_Central"/>
</dbReference>
<gene>
    <name evidence="7" type="primary">utp5</name>
    <name evidence="6" type="ORF">SJAG_02702</name>
</gene>
<dbReference type="OrthoDB" id="30195at2759"/>
<reference evidence="6 8" key="1">
    <citation type="journal article" date="2011" name="Science">
        <title>Comparative functional genomics of the fission yeasts.</title>
        <authorList>
            <person name="Rhind N."/>
            <person name="Chen Z."/>
            <person name="Yassour M."/>
            <person name="Thompson D.A."/>
            <person name="Haas B.J."/>
            <person name="Habib N."/>
            <person name="Wapinski I."/>
            <person name="Roy S."/>
            <person name="Lin M.F."/>
            <person name="Heiman D.I."/>
            <person name="Young S.K."/>
            <person name="Furuya K."/>
            <person name="Guo Y."/>
            <person name="Pidoux A."/>
            <person name="Chen H.M."/>
            <person name="Robbertse B."/>
            <person name="Goldberg J.M."/>
            <person name="Aoki K."/>
            <person name="Bayne E.H."/>
            <person name="Berlin A.M."/>
            <person name="Desjardins C.A."/>
            <person name="Dobbs E."/>
            <person name="Dukaj L."/>
            <person name="Fan L."/>
            <person name="FitzGerald M.G."/>
            <person name="French C."/>
            <person name="Gujja S."/>
            <person name="Hansen K."/>
            <person name="Keifenheim D."/>
            <person name="Levin J.Z."/>
            <person name="Mosher R.A."/>
            <person name="Mueller C.A."/>
            <person name="Pfiffner J."/>
            <person name="Priest M."/>
            <person name="Russ C."/>
            <person name="Smialowska A."/>
            <person name="Swoboda P."/>
            <person name="Sykes S.M."/>
            <person name="Vaughn M."/>
            <person name="Vengrova S."/>
            <person name="Yoder R."/>
            <person name="Zeng Q."/>
            <person name="Allshire R."/>
            <person name="Baulcombe D."/>
            <person name="Birren B.W."/>
            <person name="Brown W."/>
            <person name="Ekwall K."/>
            <person name="Kellis M."/>
            <person name="Leatherwood J."/>
            <person name="Levin H."/>
            <person name="Margalit H."/>
            <person name="Martienssen R."/>
            <person name="Nieduszynski C.A."/>
            <person name="Spatafora J.W."/>
            <person name="Friedman N."/>
            <person name="Dalgaard J.Z."/>
            <person name="Baumann P."/>
            <person name="Niki H."/>
            <person name="Regev A."/>
            <person name="Nusbaum C."/>
        </authorList>
    </citation>
    <scope>NUCLEOTIDE SEQUENCE [LARGE SCALE GENOMIC DNA]</scope>
    <source>
        <strain evidence="8">yFS275 / FY16936</strain>
    </source>
</reference>
<keyword evidence="8" id="KW-1185">Reference proteome</keyword>
<keyword evidence="2" id="KW-0539">Nucleus</keyword>
<feature type="compositionally biased region" description="Basic and acidic residues" evidence="4">
    <location>
        <begin position="691"/>
        <end position="700"/>
    </location>
</feature>
<dbReference type="VEuPathDB" id="FungiDB:SJAG_02702"/>
<dbReference type="PANTHER" id="PTHR44267:SF1">
    <property type="entry name" value="WD REPEAT-CONTAINING PROTEIN 43"/>
    <property type="match status" value="1"/>
</dbReference>
<dbReference type="InterPro" id="IPR015943">
    <property type="entry name" value="WD40/YVTN_repeat-like_dom_sf"/>
</dbReference>
<feature type="region of interest" description="Disordered" evidence="4">
    <location>
        <begin position="639"/>
        <end position="700"/>
    </location>
</feature>
<dbReference type="RefSeq" id="XP_002173898.1">
    <property type="nucleotide sequence ID" value="XM_002173862.2"/>
</dbReference>
<evidence type="ECO:0000256" key="1">
    <source>
        <dbReference type="ARBA" id="ARBA00004123"/>
    </source>
</evidence>
<evidence type="ECO:0000313" key="7">
    <source>
        <dbReference type="JaponicusDB" id="SJAG_02702"/>
    </source>
</evidence>
<dbReference type="PANTHER" id="PTHR44267">
    <property type="entry name" value="WD REPEAT-CONTAINING PROTEIN 43"/>
    <property type="match status" value="1"/>
</dbReference>
<dbReference type="EMBL" id="KE651166">
    <property type="protein sequence ID" value="EEB07605.1"/>
    <property type="molecule type" value="Genomic_DNA"/>
</dbReference>
<evidence type="ECO:0000256" key="3">
    <source>
        <dbReference type="ARBA" id="ARBA00038335"/>
    </source>
</evidence>
<proteinExistence type="inferred from homology"/>
<feature type="compositionally biased region" description="Acidic residues" evidence="4">
    <location>
        <begin position="639"/>
        <end position="659"/>
    </location>
</feature>
<dbReference type="GeneID" id="7051081"/>
<accession>B6K0Y4</accession>
<dbReference type="InterPro" id="IPR007148">
    <property type="entry name" value="SSU_processome_Utp12"/>
</dbReference>
<protein>
    <submittedName>
        <fullName evidence="6">U3 snoRNP-associated protein Utp5</fullName>
    </submittedName>
</protein>
<name>B6K0Y4_SCHJY</name>
<dbReference type="HOGENOM" id="CLU_009553_0_0_1"/>
<evidence type="ECO:0000313" key="8">
    <source>
        <dbReference type="Proteomes" id="UP000001744"/>
    </source>
</evidence>
<comment type="similarity">
    <text evidence="3">Belongs to the UTP5 family.</text>
</comment>
<dbReference type="GO" id="GO:0032040">
    <property type="term" value="C:small-subunit processome"/>
    <property type="evidence" value="ECO:0007669"/>
    <property type="project" value="UniProtKB-ARBA"/>
</dbReference>
<dbReference type="Gene3D" id="2.130.10.10">
    <property type="entry name" value="YVTN repeat-like/Quinoprotein amine dehydrogenase"/>
    <property type="match status" value="1"/>
</dbReference>
<dbReference type="eggNOG" id="KOG4547">
    <property type="taxonomic scope" value="Eukaryota"/>
</dbReference>
<organism evidence="6 8">
    <name type="scientific">Schizosaccharomyces japonicus (strain yFS275 / FY16936)</name>
    <name type="common">Fission yeast</name>
    <dbReference type="NCBI Taxonomy" id="402676"/>
    <lineage>
        <taxon>Eukaryota</taxon>
        <taxon>Fungi</taxon>
        <taxon>Dikarya</taxon>
        <taxon>Ascomycota</taxon>
        <taxon>Taphrinomycotina</taxon>
        <taxon>Schizosaccharomycetes</taxon>
        <taxon>Schizosaccharomycetales</taxon>
        <taxon>Schizosaccharomycetaceae</taxon>
        <taxon>Schizosaccharomyces</taxon>
    </lineage>
</organism>